<evidence type="ECO:0000256" key="1">
    <source>
        <dbReference type="ARBA" id="ARBA00022737"/>
    </source>
</evidence>
<dbReference type="SUPFAM" id="SSF63825">
    <property type="entry name" value="YWTD domain"/>
    <property type="match status" value="1"/>
</dbReference>
<dbReference type="Pfam" id="PF01436">
    <property type="entry name" value="NHL"/>
    <property type="match status" value="5"/>
</dbReference>
<dbReference type="Proteomes" id="UP001501469">
    <property type="component" value="Unassembled WGS sequence"/>
</dbReference>
<feature type="repeat" description="NHL" evidence="2">
    <location>
        <begin position="114"/>
        <end position="144"/>
    </location>
</feature>
<keyword evidence="5" id="KW-1185">Reference proteome</keyword>
<gene>
    <name evidence="4" type="ORF">GCM10022409_09000</name>
</gene>
<feature type="repeat" description="NHL" evidence="2">
    <location>
        <begin position="491"/>
        <end position="521"/>
    </location>
</feature>
<protein>
    <recommendedName>
        <fullName evidence="6">SMP-30/Gluconolactonase/LRE-like region domain-containing protein</fullName>
    </recommendedName>
</protein>
<dbReference type="RefSeq" id="WP_345050820.1">
    <property type="nucleotide sequence ID" value="NZ_BAABDK010000009.1"/>
</dbReference>
<feature type="chain" id="PRO_5047522044" description="SMP-30/Gluconolactonase/LRE-like region domain-containing protein" evidence="3">
    <location>
        <begin position="22"/>
        <end position="573"/>
    </location>
</feature>
<evidence type="ECO:0000313" key="4">
    <source>
        <dbReference type="EMBL" id="GAA4027241.1"/>
    </source>
</evidence>
<dbReference type="Gene3D" id="2.120.10.30">
    <property type="entry name" value="TolB, C-terminal domain"/>
    <property type="match status" value="5"/>
</dbReference>
<dbReference type="InterPro" id="IPR001258">
    <property type="entry name" value="NHL_repeat"/>
</dbReference>
<evidence type="ECO:0008006" key="6">
    <source>
        <dbReference type="Google" id="ProtNLM"/>
    </source>
</evidence>
<sequence>MNRFYCLCYFLSLALASSAQRKPATSGLALPGNKGVVTTLAENQHPDLNIDGPGAVARFAAPTGIAVDANGVLYVADRYNHTIRRISATGIVSTLAGQAGSQGDSDGPGPLARFNHPTGVAVDAGGTVYVADRYNHTIRKISPAGMVTTLAGSAGNTGDADGIGLVARFNQPTGVAVDATGSVYVADCFNRSIRKITPKGEVTTFARQVTEVPAKANKKAAYSYVDTIIPLAVTVSARGKVFLGCDGHYNADSIFRQISPVHGINPAIPLVNGLGLAIGENGNMVAVDRDDIRNIVFKRSKKGGLNDISQGWYISCPGWNRPEDSIDGEIPKRPRGVAIDSHGNIFITDEESQNIVHVSGNGKVFRVLAGRGTRCSYGGKPFTLDSRAAVNATGTMYVADASKHVIYQVSPAGIASVFAGSSGQAGTSNGTGSAARFWNPSAVAVDAAGKVYVADAGNHVIRQISPAGVVTTLAGSGGVGNTNGPVAMARFYWPTGVAVDAAGTVYVADRGNHVIRQISPAGMVSTLAGRAGVPGIADGTGPSARFNDPADVTVDATGAVFVTDQGRTIRVIR</sequence>
<evidence type="ECO:0000313" key="5">
    <source>
        <dbReference type="Proteomes" id="UP001501469"/>
    </source>
</evidence>
<feature type="repeat" description="NHL" evidence="2">
    <location>
        <begin position="169"/>
        <end position="199"/>
    </location>
</feature>
<dbReference type="PANTHER" id="PTHR13833">
    <property type="match status" value="1"/>
</dbReference>
<organism evidence="4 5">
    <name type="scientific">Hymenobacter glaciei</name>
    <dbReference type="NCBI Taxonomy" id="877209"/>
    <lineage>
        <taxon>Bacteria</taxon>
        <taxon>Pseudomonadati</taxon>
        <taxon>Bacteroidota</taxon>
        <taxon>Cytophagia</taxon>
        <taxon>Cytophagales</taxon>
        <taxon>Hymenobacteraceae</taxon>
        <taxon>Hymenobacter</taxon>
    </lineage>
</organism>
<name>A0ABP7TJS1_9BACT</name>
<proteinExistence type="predicted"/>
<evidence type="ECO:0000256" key="3">
    <source>
        <dbReference type="SAM" id="SignalP"/>
    </source>
</evidence>
<comment type="caution">
    <text evidence="4">The sequence shown here is derived from an EMBL/GenBank/DDBJ whole genome shotgun (WGS) entry which is preliminary data.</text>
</comment>
<dbReference type="SUPFAM" id="SSF63829">
    <property type="entry name" value="Calcium-dependent phosphotriesterase"/>
    <property type="match status" value="1"/>
</dbReference>
<feature type="signal peptide" evidence="3">
    <location>
        <begin position="1"/>
        <end position="21"/>
    </location>
</feature>
<accession>A0ABP7TJS1</accession>
<keyword evidence="1" id="KW-0677">Repeat</keyword>
<keyword evidence="3" id="KW-0732">Signal</keyword>
<dbReference type="EMBL" id="BAABDK010000009">
    <property type="protein sequence ID" value="GAA4027241.1"/>
    <property type="molecule type" value="Genomic_DNA"/>
</dbReference>
<dbReference type="PROSITE" id="PS51125">
    <property type="entry name" value="NHL"/>
    <property type="match status" value="3"/>
</dbReference>
<dbReference type="InterPro" id="IPR011042">
    <property type="entry name" value="6-blade_b-propeller_TolB-like"/>
</dbReference>
<dbReference type="PANTHER" id="PTHR13833:SF71">
    <property type="entry name" value="NHL DOMAIN-CONTAINING PROTEIN"/>
    <property type="match status" value="1"/>
</dbReference>
<evidence type="ECO:0000256" key="2">
    <source>
        <dbReference type="PROSITE-ProRule" id="PRU00504"/>
    </source>
</evidence>
<reference evidence="5" key="1">
    <citation type="journal article" date="2019" name="Int. J. Syst. Evol. Microbiol.">
        <title>The Global Catalogue of Microorganisms (GCM) 10K type strain sequencing project: providing services to taxonomists for standard genome sequencing and annotation.</title>
        <authorList>
            <consortium name="The Broad Institute Genomics Platform"/>
            <consortium name="The Broad Institute Genome Sequencing Center for Infectious Disease"/>
            <person name="Wu L."/>
            <person name="Ma J."/>
        </authorList>
    </citation>
    <scope>NUCLEOTIDE SEQUENCE [LARGE SCALE GENOMIC DNA]</scope>
    <source>
        <strain evidence="5">JCM 17225</strain>
    </source>
</reference>